<organism evidence="2 3">
    <name type="scientific">Solea senegalensis</name>
    <name type="common">Senegalese sole</name>
    <dbReference type="NCBI Taxonomy" id="28829"/>
    <lineage>
        <taxon>Eukaryota</taxon>
        <taxon>Metazoa</taxon>
        <taxon>Chordata</taxon>
        <taxon>Craniata</taxon>
        <taxon>Vertebrata</taxon>
        <taxon>Euteleostomi</taxon>
        <taxon>Actinopterygii</taxon>
        <taxon>Neopterygii</taxon>
        <taxon>Teleostei</taxon>
        <taxon>Neoteleostei</taxon>
        <taxon>Acanthomorphata</taxon>
        <taxon>Carangaria</taxon>
        <taxon>Pleuronectiformes</taxon>
        <taxon>Pleuronectoidei</taxon>
        <taxon>Soleidae</taxon>
        <taxon>Solea</taxon>
    </lineage>
</organism>
<evidence type="ECO:0000313" key="2">
    <source>
        <dbReference type="EMBL" id="KAG7525812.1"/>
    </source>
</evidence>
<proteinExistence type="predicted"/>
<dbReference type="AlphaFoldDB" id="A0AAV6T8K1"/>
<name>A0AAV6T8K1_SOLSE</name>
<feature type="compositionally biased region" description="Acidic residues" evidence="1">
    <location>
        <begin position="67"/>
        <end position="80"/>
    </location>
</feature>
<evidence type="ECO:0000256" key="1">
    <source>
        <dbReference type="SAM" id="MobiDB-lite"/>
    </source>
</evidence>
<dbReference type="Proteomes" id="UP000693946">
    <property type="component" value="Linkage Group LG1"/>
</dbReference>
<comment type="caution">
    <text evidence="2">The sequence shown here is derived from an EMBL/GenBank/DDBJ whole genome shotgun (WGS) entry which is preliminary data.</text>
</comment>
<gene>
    <name evidence="2" type="ORF">JOB18_032132</name>
</gene>
<reference evidence="2 3" key="1">
    <citation type="journal article" date="2021" name="Sci. Rep.">
        <title>Chromosome anchoring in Senegalese sole (Solea senegalensis) reveals sex-associated markers and genome rearrangements in flatfish.</title>
        <authorList>
            <person name="Guerrero-Cozar I."/>
            <person name="Gomez-Garrido J."/>
            <person name="Berbel C."/>
            <person name="Martinez-Blanch J.F."/>
            <person name="Alioto T."/>
            <person name="Claros M.G."/>
            <person name="Gagnaire P.A."/>
            <person name="Manchado M."/>
        </authorList>
    </citation>
    <scope>NUCLEOTIDE SEQUENCE [LARGE SCALE GENOMIC DNA]</scope>
    <source>
        <strain evidence="2">Sse05_10M</strain>
    </source>
</reference>
<protein>
    <submittedName>
        <fullName evidence="2">Uncharacterized protein</fullName>
    </submittedName>
</protein>
<accession>A0AAV6T8K1</accession>
<keyword evidence="3" id="KW-1185">Reference proteome</keyword>
<dbReference type="EMBL" id="JAGKHQ010000001">
    <property type="protein sequence ID" value="KAG7525812.1"/>
    <property type="molecule type" value="Genomic_DNA"/>
</dbReference>
<evidence type="ECO:0000313" key="3">
    <source>
        <dbReference type="Proteomes" id="UP000693946"/>
    </source>
</evidence>
<sequence length="175" mass="19835">METSPQMFRMESKPDETNAQMDRLQDFAGCLYDSSDESTEGTFISKPERDSQRLRRSSRHPIQMPLEESDDSNIGSEDEYIPCPKDESTESDSSLELTLEDKKKGKKLHLGRAEDSLSVRASLSPGRVDVSPPNRKEAGCPVRASLTLARRDPLKQVMTPHKYFRIAELMGMKRK</sequence>
<feature type="region of interest" description="Disordered" evidence="1">
    <location>
        <begin position="1"/>
        <end position="111"/>
    </location>
</feature>